<gene>
    <name evidence="3" type="ORF">KY290_017253</name>
</gene>
<keyword evidence="4" id="KW-1185">Reference proteome</keyword>
<organism evidence="3 4">
    <name type="scientific">Solanum tuberosum</name>
    <name type="common">Potato</name>
    <dbReference type="NCBI Taxonomy" id="4113"/>
    <lineage>
        <taxon>Eukaryota</taxon>
        <taxon>Viridiplantae</taxon>
        <taxon>Streptophyta</taxon>
        <taxon>Embryophyta</taxon>
        <taxon>Tracheophyta</taxon>
        <taxon>Spermatophyta</taxon>
        <taxon>Magnoliopsida</taxon>
        <taxon>eudicotyledons</taxon>
        <taxon>Gunneridae</taxon>
        <taxon>Pentapetalae</taxon>
        <taxon>asterids</taxon>
        <taxon>lamiids</taxon>
        <taxon>Solanales</taxon>
        <taxon>Solanaceae</taxon>
        <taxon>Solanoideae</taxon>
        <taxon>Solaneae</taxon>
        <taxon>Solanum</taxon>
    </lineage>
</organism>
<accession>A0ABQ7VAS4</accession>
<dbReference type="InterPro" id="IPR044730">
    <property type="entry name" value="RNase_H-like_dom_plant"/>
</dbReference>
<dbReference type="EMBL" id="JAIVGD010000013">
    <property type="protein sequence ID" value="KAH0761180.1"/>
    <property type="molecule type" value="Genomic_DNA"/>
</dbReference>
<dbReference type="Pfam" id="PF13966">
    <property type="entry name" value="zf-RVT"/>
    <property type="match status" value="1"/>
</dbReference>
<dbReference type="InterPro" id="IPR036397">
    <property type="entry name" value="RNaseH_sf"/>
</dbReference>
<dbReference type="Proteomes" id="UP000826656">
    <property type="component" value="Unassembled WGS sequence"/>
</dbReference>
<dbReference type="CDD" id="cd06222">
    <property type="entry name" value="RNase_H_like"/>
    <property type="match status" value="1"/>
</dbReference>
<sequence length="206" mass="23993">MLPGKWNEDLVQQLFPEEVCNHIIRKIGVVEDSEEWDRSRIPGTVQEEYNCVWERGIPFKVSFFIWRLWKKRFPIGEFLWKFPNEGVYKCNSDGASKGNPGPSACAFCIRNNRGEFVYAESKGLGIMSSLEAETIALRNGLEYCILHDLLPMILETDSLILKKILDGIWDVPWYNIMEVKRINSLKDGKEVEIEHTFREVNMIYRA</sequence>
<dbReference type="InterPro" id="IPR026960">
    <property type="entry name" value="RVT-Znf"/>
</dbReference>
<evidence type="ECO:0000259" key="2">
    <source>
        <dbReference type="Pfam" id="PF13966"/>
    </source>
</evidence>
<dbReference type="InterPro" id="IPR012337">
    <property type="entry name" value="RNaseH-like_sf"/>
</dbReference>
<comment type="caution">
    <text evidence="3">The sequence shown here is derived from an EMBL/GenBank/DDBJ whole genome shotgun (WGS) entry which is preliminary data.</text>
</comment>
<name>A0ABQ7VAS4_SOLTU</name>
<dbReference type="Pfam" id="PF13456">
    <property type="entry name" value="RVT_3"/>
    <property type="match status" value="1"/>
</dbReference>
<dbReference type="InterPro" id="IPR002156">
    <property type="entry name" value="RNaseH_domain"/>
</dbReference>
<evidence type="ECO:0008006" key="5">
    <source>
        <dbReference type="Google" id="ProtNLM"/>
    </source>
</evidence>
<dbReference type="PANTHER" id="PTHR47723">
    <property type="entry name" value="OS05G0353850 PROTEIN"/>
    <property type="match status" value="1"/>
</dbReference>
<dbReference type="Gene3D" id="3.30.420.10">
    <property type="entry name" value="Ribonuclease H-like superfamily/Ribonuclease H"/>
    <property type="match status" value="1"/>
</dbReference>
<reference evidence="3 4" key="1">
    <citation type="journal article" date="2021" name="bioRxiv">
        <title>Chromosome-scale and haplotype-resolved genome assembly of a tetraploid potato cultivar.</title>
        <authorList>
            <person name="Sun H."/>
            <person name="Jiao W.-B."/>
            <person name="Krause K."/>
            <person name="Campoy J.A."/>
            <person name="Goel M."/>
            <person name="Folz-Donahue K."/>
            <person name="Kukat C."/>
            <person name="Huettel B."/>
            <person name="Schneeberger K."/>
        </authorList>
    </citation>
    <scope>NUCLEOTIDE SEQUENCE [LARGE SCALE GENOMIC DNA]</scope>
    <source>
        <strain evidence="3">SolTubOtavaFocal</strain>
        <tissue evidence="3">Leaves</tissue>
    </source>
</reference>
<feature type="domain" description="Reverse transcriptase zinc-binding" evidence="2">
    <location>
        <begin position="36"/>
        <end position="90"/>
    </location>
</feature>
<evidence type="ECO:0000259" key="1">
    <source>
        <dbReference type="Pfam" id="PF13456"/>
    </source>
</evidence>
<feature type="domain" description="RNase H type-1" evidence="1">
    <location>
        <begin position="91"/>
        <end position="201"/>
    </location>
</feature>
<evidence type="ECO:0000313" key="3">
    <source>
        <dbReference type="EMBL" id="KAH0761180.1"/>
    </source>
</evidence>
<dbReference type="InterPro" id="IPR053151">
    <property type="entry name" value="RNase_H-like"/>
</dbReference>
<evidence type="ECO:0000313" key="4">
    <source>
        <dbReference type="Proteomes" id="UP000826656"/>
    </source>
</evidence>
<dbReference type="SUPFAM" id="SSF53098">
    <property type="entry name" value="Ribonuclease H-like"/>
    <property type="match status" value="1"/>
</dbReference>
<proteinExistence type="predicted"/>
<dbReference type="PANTHER" id="PTHR47723:SF24">
    <property type="entry name" value="RNASE H TYPE-1 DOMAIN-CONTAINING PROTEIN"/>
    <property type="match status" value="1"/>
</dbReference>
<protein>
    <recommendedName>
        <fullName evidence="5">RNase H family protein</fullName>
    </recommendedName>
</protein>